<reference evidence="2 3" key="1">
    <citation type="journal article" date="2015" name="Int. J. Syst. Evol. Microbiol.">
        <title>Amycolatopsis rhabdoformis sp. nov., an actinomycete isolated from a tropical forest soil.</title>
        <authorList>
            <person name="Souza W.R."/>
            <person name="Silva R.E."/>
            <person name="Goodfellow M."/>
            <person name="Busarakam K."/>
            <person name="Figueiro F.S."/>
            <person name="Ferreira D."/>
            <person name="Rodrigues-Filho E."/>
            <person name="Moraes L.A.B."/>
            <person name="Zucchi T.D."/>
        </authorList>
    </citation>
    <scope>NUCLEOTIDE SEQUENCE [LARGE SCALE GENOMIC DNA]</scope>
    <source>
        <strain evidence="2 3">NCIMB 14900</strain>
    </source>
</reference>
<accession>A0ABZ1HW68</accession>
<sequence length="135" mass="15447">MTSIYATETLEVHQCGKCGVSFAMPTTFTAEKRENGEAFYCPNGHARVFRESEATRLRRQLDQAKKRQEWAEGREMHQRDQREAAERSNAALRGVITKQKKRAAAGVCQCCQRTFQNVADHMRTQHPDYVEGVAR</sequence>
<dbReference type="EMBL" id="CP142149">
    <property type="protein sequence ID" value="WSE26139.1"/>
    <property type="molecule type" value="Genomic_DNA"/>
</dbReference>
<dbReference type="Proteomes" id="UP001330812">
    <property type="component" value="Chromosome"/>
</dbReference>
<evidence type="ECO:0000313" key="3">
    <source>
        <dbReference type="Proteomes" id="UP001330812"/>
    </source>
</evidence>
<evidence type="ECO:0000313" key="2">
    <source>
        <dbReference type="EMBL" id="WSE26139.1"/>
    </source>
</evidence>
<proteinExistence type="predicted"/>
<feature type="region of interest" description="Disordered" evidence="1">
    <location>
        <begin position="65"/>
        <end position="86"/>
    </location>
</feature>
<gene>
    <name evidence="2" type="ORF">VSH64_25015</name>
</gene>
<dbReference type="RefSeq" id="WP_326565107.1">
    <property type="nucleotide sequence ID" value="NZ_CP142149.1"/>
</dbReference>
<protein>
    <recommendedName>
        <fullName evidence="4">C2H2-type domain-containing protein</fullName>
    </recommendedName>
</protein>
<evidence type="ECO:0008006" key="4">
    <source>
        <dbReference type="Google" id="ProtNLM"/>
    </source>
</evidence>
<evidence type="ECO:0000256" key="1">
    <source>
        <dbReference type="SAM" id="MobiDB-lite"/>
    </source>
</evidence>
<name>A0ABZ1HW68_9PSEU</name>
<keyword evidence="3" id="KW-1185">Reference proteome</keyword>
<organism evidence="2 3">
    <name type="scientific">Amycolatopsis rhabdoformis</name>
    <dbReference type="NCBI Taxonomy" id="1448059"/>
    <lineage>
        <taxon>Bacteria</taxon>
        <taxon>Bacillati</taxon>
        <taxon>Actinomycetota</taxon>
        <taxon>Actinomycetes</taxon>
        <taxon>Pseudonocardiales</taxon>
        <taxon>Pseudonocardiaceae</taxon>
        <taxon>Amycolatopsis</taxon>
    </lineage>
</organism>